<name>A0ABS2BY60_9PSED</name>
<dbReference type="Proteomes" id="UP000745663">
    <property type="component" value="Unassembled WGS sequence"/>
</dbReference>
<sequence>MKLKTVYLDPALAPTRDPLKLQAQHAYLKEQLMRSAYTDYHTRGERDQMREALASLSDSHRSITGVSLK</sequence>
<accession>A0ABS2BY60</accession>
<keyword evidence="2" id="KW-1185">Reference proteome</keyword>
<protein>
    <submittedName>
        <fullName evidence="1">Uncharacterized protein</fullName>
    </submittedName>
</protein>
<comment type="caution">
    <text evidence="1">The sequence shown here is derived from an EMBL/GenBank/DDBJ whole genome shotgun (WGS) entry which is preliminary data.</text>
</comment>
<dbReference type="RefSeq" id="WP_203584489.1">
    <property type="nucleotide sequence ID" value="NZ_JACOPV010000008.1"/>
</dbReference>
<reference evidence="1 2" key="1">
    <citation type="submission" date="2020-08" db="EMBL/GenBank/DDBJ databases">
        <title>Description of novel Pseudomonas species.</title>
        <authorList>
            <person name="Duman M."/>
            <person name="Mulet M."/>
            <person name="Altun S."/>
            <person name="Saticioglu I.B."/>
            <person name="Lalucat J."/>
            <person name="Garcia-Valdes E."/>
        </authorList>
    </citation>
    <scope>NUCLEOTIDE SEQUENCE [LARGE SCALE GENOMIC DNA]</scope>
    <source>
        <strain evidence="1 2">P66</strain>
    </source>
</reference>
<organism evidence="1 2">
    <name type="scientific">Pseudomonas arcuscaelestis</name>
    <dbReference type="NCBI Taxonomy" id="2710591"/>
    <lineage>
        <taxon>Bacteria</taxon>
        <taxon>Pseudomonadati</taxon>
        <taxon>Pseudomonadota</taxon>
        <taxon>Gammaproteobacteria</taxon>
        <taxon>Pseudomonadales</taxon>
        <taxon>Pseudomonadaceae</taxon>
        <taxon>Pseudomonas</taxon>
    </lineage>
</organism>
<proteinExistence type="predicted"/>
<dbReference type="EMBL" id="JACOPV010000008">
    <property type="protein sequence ID" value="MBM5458548.1"/>
    <property type="molecule type" value="Genomic_DNA"/>
</dbReference>
<evidence type="ECO:0000313" key="2">
    <source>
        <dbReference type="Proteomes" id="UP000745663"/>
    </source>
</evidence>
<gene>
    <name evidence="1" type="ORF">H8F21_13345</name>
</gene>
<evidence type="ECO:0000313" key="1">
    <source>
        <dbReference type="EMBL" id="MBM5458548.1"/>
    </source>
</evidence>